<keyword evidence="7 8" id="KW-0472">Membrane</keyword>
<feature type="transmembrane region" description="Helical" evidence="8">
    <location>
        <begin position="307"/>
        <end position="329"/>
    </location>
</feature>
<reference evidence="9 10" key="1">
    <citation type="submission" date="2022-09" db="EMBL/GenBank/DDBJ databases">
        <authorList>
            <person name="Han X.L."/>
            <person name="Wang Q."/>
            <person name="Lu T."/>
        </authorList>
    </citation>
    <scope>NUCLEOTIDE SEQUENCE [LARGE SCALE GENOMIC DNA]</scope>
    <source>
        <strain evidence="9 10">WQ 127069</strain>
    </source>
</reference>
<feature type="transmembrane region" description="Helical" evidence="8">
    <location>
        <begin position="122"/>
        <end position="142"/>
    </location>
</feature>
<evidence type="ECO:0000256" key="8">
    <source>
        <dbReference type="SAM" id="Phobius"/>
    </source>
</evidence>
<proteinExistence type="inferred from homology"/>
<dbReference type="EMBL" id="JAOQIO010000094">
    <property type="protein sequence ID" value="MCU6795634.1"/>
    <property type="molecule type" value="Genomic_DNA"/>
</dbReference>
<comment type="similarity">
    <text evidence="2">Belongs to the amino acid-polyamine-organocation (APC) superfamily. Spore germination protein (SGP) (TC 2.A.3.9) family.</text>
</comment>
<dbReference type="PANTHER" id="PTHR34975">
    <property type="entry name" value="SPORE GERMINATION PROTEIN A2"/>
    <property type="match status" value="1"/>
</dbReference>
<feature type="transmembrane region" description="Helical" evidence="8">
    <location>
        <begin position="81"/>
        <end position="102"/>
    </location>
</feature>
<name>A0ABT2ULX0_9BACL</name>
<feature type="transmembrane region" description="Helical" evidence="8">
    <location>
        <begin position="187"/>
        <end position="206"/>
    </location>
</feature>
<sequence>MLENGRISTKQLAILVIYFIIGDMLLILPSLTAAASKQDAWLSGGIGFLIGWPIAWFLFRFSRIFPNLTIIEYNRRLLGKWIGGIISIFYLYYFLTTVSILIREAGDFLTTQIFTNTPMNAIHLILIIILVWGVKSGVETIARTAETFFPLYFLLFVSLFILLIPQAQLIRLQPVLGGGILPTIRGSFYTCTFSFCELCSLLMLFPRVISSNHTERDYLLGVFFGGMAICSTILLTVLVIGPNLASIHLYATYISAQKINIGNFVQRVEAILALNWIISTYFKSVLDLYAFLLATAQFFKLRDYRSLSVPTGMILFGLAFTVTPNVVYFNKVVDYYIFWDVTCALGIPMLLYIVYLFRKNKLLTPR</sequence>
<evidence type="ECO:0000256" key="5">
    <source>
        <dbReference type="ARBA" id="ARBA00022692"/>
    </source>
</evidence>
<keyword evidence="4" id="KW-0309">Germination</keyword>
<comment type="subcellular location">
    <subcellularLocation>
        <location evidence="1">Membrane</location>
        <topology evidence="1">Multi-pass membrane protein</topology>
    </subcellularLocation>
</comment>
<evidence type="ECO:0000313" key="9">
    <source>
        <dbReference type="EMBL" id="MCU6795634.1"/>
    </source>
</evidence>
<organism evidence="9 10">
    <name type="scientific">Paenibacillus baimaensis</name>
    <dbReference type="NCBI Taxonomy" id="2982185"/>
    <lineage>
        <taxon>Bacteria</taxon>
        <taxon>Bacillati</taxon>
        <taxon>Bacillota</taxon>
        <taxon>Bacilli</taxon>
        <taxon>Bacillales</taxon>
        <taxon>Paenibacillaceae</taxon>
        <taxon>Paenibacillus</taxon>
    </lineage>
</organism>
<dbReference type="RefSeq" id="WP_262686580.1">
    <property type="nucleotide sequence ID" value="NZ_JAOQIO010000094.1"/>
</dbReference>
<feature type="transmembrane region" description="Helical" evidence="8">
    <location>
        <begin position="149"/>
        <end position="167"/>
    </location>
</feature>
<feature type="transmembrane region" description="Helical" evidence="8">
    <location>
        <begin position="335"/>
        <end position="357"/>
    </location>
</feature>
<dbReference type="InterPro" id="IPR004761">
    <property type="entry name" value="Spore_GerAB"/>
</dbReference>
<gene>
    <name evidence="9" type="ORF">OB236_26320</name>
</gene>
<evidence type="ECO:0000256" key="4">
    <source>
        <dbReference type="ARBA" id="ARBA00022544"/>
    </source>
</evidence>
<evidence type="ECO:0000313" key="10">
    <source>
        <dbReference type="Proteomes" id="UP001652445"/>
    </source>
</evidence>
<evidence type="ECO:0000256" key="7">
    <source>
        <dbReference type="ARBA" id="ARBA00023136"/>
    </source>
</evidence>
<protein>
    <submittedName>
        <fullName evidence="9">Endospore germination permease</fullName>
    </submittedName>
</protein>
<dbReference type="PANTHER" id="PTHR34975:SF2">
    <property type="entry name" value="SPORE GERMINATION PROTEIN A2"/>
    <property type="match status" value="1"/>
</dbReference>
<evidence type="ECO:0000256" key="2">
    <source>
        <dbReference type="ARBA" id="ARBA00007998"/>
    </source>
</evidence>
<dbReference type="Proteomes" id="UP001652445">
    <property type="component" value="Unassembled WGS sequence"/>
</dbReference>
<keyword evidence="10" id="KW-1185">Reference proteome</keyword>
<keyword evidence="5 8" id="KW-0812">Transmembrane</keyword>
<accession>A0ABT2ULX0</accession>
<feature type="transmembrane region" description="Helical" evidence="8">
    <location>
        <begin position="218"/>
        <end position="240"/>
    </location>
</feature>
<evidence type="ECO:0000256" key="6">
    <source>
        <dbReference type="ARBA" id="ARBA00022989"/>
    </source>
</evidence>
<evidence type="ECO:0000256" key="1">
    <source>
        <dbReference type="ARBA" id="ARBA00004141"/>
    </source>
</evidence>
<keyword evidence="3" id="KW-0813">Transport</keyword>
<evidence type="ECO:0000256" key="3">
    <source>
        <dbReference type="ARBA" id="ARBA00022448"/>
    </source>
</evidence>
<feature type="transmembrane region" description="Helical" evidence="8">
    <location>
        <begin position="273"/>
        <end position="295"/>
    </location>
</feature>
<keyword evidence="6 8" id="KW-1133">Transmembrane helix</keyword>
<comment type="caution">
    <text evidence="9">The sequence shown here is derived from an EMBL/GenBank/DDBJ whole genome shotgun (WGS) entry which is preliminary data.</text>
</comment>
<dbReference type="Pfam" id="PF03845">
    <property type="entry name" value="Spore_permease"/>
    <property type="match status" value="1"/>
</dbReference>
<feature type="transmembrane region" description="Helical" evidence="8">
    <location>
        <begin position="40"/>
        <end position="61"/>
    </location>
</feature>
<feature type="transmembrane region" description="Helical" evidence="8">
    <location>
        <begin position="12"/>
        <end position="34"/>
    </location>
</feature>
<dbReference type="NCBIfam" id="TIGR00912">
    <property type="entry name" value="2A0309"/>
    <property type="match status" value="1"/>
</dbReference>